<dbReference type="InterPro" id="IPR036890">
    <property type="entry name" value="HATPase_C_sf"/>
</dbReference>
<keyword evidence="14" id="KW-1185">Reference proteome</keyword>
<comment type="catalytic activity">
    <reaction evidence="1">
        <text>ATP + protein L-histidine = ADP + protein N-phospho-L-histidine.</text>
        <dbReference type="EC" id="2.7.13.3"/>
    </reaction>
</comment>
<feature type="domain" description="Histidine kinase" evidence="10">
    <location>
        <begin position="719"/>
        <end position="941"/>
    </location>
</feature>
<dbReference type="RefSeq" id="WP_139077580.1">
    <property type="nucleotide sequence ID" value="NZ_VDFU01000016.1"/>
</dbReference>
<dbReference type="GO" id="GO:0005524">
    <property type="term" value="F:ATP binding"/>
    <property type="evidence" value="ECO:0007669"/>
    <property type="project" value="UniProtKB-KW"/>
</dbReference>
<gene>
    <name evidence="13" type="ORF">FHG66_13495</name>
</gene>
<keyword evidence="7" id="KW-0067">ATP-binding</keyword>
<dbReference type="Pfam" id="PF00072">
    <property type="entry name" value="Response_reg"/>
    <property type="match status" value="1"/>
</dbReference>
<dbReference type="PROSITE" id="PS50110">
    <property type="entry name" value="RESPONSE_REGULATORY"/>
    <property type="match status" value="1"/>
</dbReference>
<dbReference type="InterPro" id="IPR035965">
    <property type="entry name" value="PAS-like_dom_sf"/>
</dbReference>
<dbReference type="AlphaFoldDB" id="A0A5C4MSL2"/>
<organism evidence="13 14">
    <name type="scientific">Rubellimicrobium rubrum</name>
    <dbReference type="NCBI Taxonomy" id="2585369"/>
    <lineage>
        <taxon>Bacteria</taxon>
        <taxon>Pseudomonadati</taxon>
        <taxon>Pseudomonadota</taxon>
        <taxon>Alphaproteobacteria</taxon>
        <taxon>Rhodobacterales</taxon>
        <taxon>Roseobacteraceae</taxon>
        <taxon>Rubellimicrobium</taxon>
    </lineage>
</organism>
<dbReference type="OrthoDB" id="9796100at2"/>
<dbReference type="InterPro" id="IPR036097">
    <property type="entry name" value="HisK_dim/P_sf"/>
</dbReference>
<dbReference type="SMART" id="SM00091">
    <property type="entry name" value="PAS"/>
    <property type="match status" value="3"/>
</dbReference>
<feature type="domain" description="Response regulatory" evidence="11">
    <location>
        <begin position="961"/>
        <end position="1071"/>
    </location>
</feature>
<dbReference type="SUPFAM" id="SSF47384">
    <property type="entry name" value="Homodimeric domain of signal transducing histidine kinase"/>
    <property type="match status" value="1"/>
</dbReference>
<dbReference type="PROSITE" id="PS50112">
    <property type="entry name" value="PAS"/>
    <property type="match status" value="2"/>
</dbReference>
<evidence type="ECO:0000313" key="14">
    <source>
        <dbReference type="Proteomes" id="UP000305887"/>
    </source>
</evidence>
<evidence type="ECO:0000256" key="1">
    <source>
        <dbReference type="ARBA" id="ARBA00000085"/>
    </source>
</evidence>
<dbReference type="Proteomes" id="UP000305887">
    <property type="component" value="Unassembled WGS sequence"/>
</dbReference>
<evidence type="ECO:0000256" key="7">
    <source>
        <dbReference type="ARBA" id="ARBA00022840"/>
    </source>
</evidence>
<reference evidence="13 14" key="1">
    <citation type="submission" date="2019-06" db="EMBL/GenBank/DDBJ databases">
        <title>YIM 131921 draft genome.</title>
        <authorList>
            <person name="Jiang L."/>
        </authorList>
    </citation>
    <scope>NUCLEOTIDE SEQUENCE [LARGE SCALE GENOMIC DNA]</scope>
    <source>
        <strain evidence="13 14">YIM 131921</strain>
    </source>
</reference>
<evidence type="ECO:0000256" key="5">
    <source>
        <dbReference type="ARBA" id="ARBA00022741"/>
    </source>
</evidence>
<evidence type="ECO:0000256" key="2">
    <source>
        <dbReference type="ARBA" id="ARBA00012438"/>
    </source>
</evidence>
<dbReference type="SMART" id="SM00387">
    <property type="entry name" value="HATPase_c"/>
    <property type="match status" value="1"/>
</dbReference>
<dbReference type="InterPro" id="IPR013656">
    <property type="entry name" value="PAS_4"/>
</dbReference>
<keyword evidence="3 9" id="KW-0597">Phosphoprotein</keyword>
<evidence type="ECO:0000256" key="4">
    <source>
        <dbReference type="ARBA" id="ARBA00022679"/>
    </source>
</evidence>
<dbReference type="CDD" id="cd00082">
    <property type="entry name" value="HisKA"/>
    <property type="match status" value="1"/>
</dbReference>
<evidence type="ECO:0000259" key="12">
    <source>
        <dbReference type="PROSITE" id="PS50112"/>
    </source>
</evidence>
<dbReference type="Gene3D" id="3.30.565.10">
    <property type="entry name" value="Histidine kinase-like ATPase, C-terminal domain"/>
    <property type="match status" value="1"/>
</dbReference>
<dbReference type="NCBIfam" id="TIGR00229">
    <property type="entry name" value="sensory_box"/>
    <property type="match status" value="2"/>
</dbReference>
<dbReference type="Pfam" id="PF02518">
    <property type="entry name" value="HATPase_c"/>
    <property type="match status" value="1"/>
</dbReference>
<dbReference type="PRINTS" id="PR00344">
    <property type="entry name" value="BCTRLSENSOR"/>
</dbReference>
<dbReference type="Gene3D" id="1.10.287.130">
    <property type="match status" value="1"/>
</dbReference>
<dbReference type="Pfam" id="PF00512">
    <property type="entry name" value="HisKA"/>
    <property type="match status" value="1"/>
</dbReference>
<evidence type="ECO:0000256" key="3">
    <source>
        <dbReference type="ARBA" id="ARBA00022553"/>
    </source>
</evidence>
<dbReference type="SUPFAM" id="SSF55785">
    <property type="entry name" value="PYP-like sensor domain (PAS domain)"/>
    <property type="match status" value="5"/>
</dbReference>
<dbReference type="SMART" id="SM00448">
    <property type="entry name" value="REC"/>
    <property type="match status" value="1"/>
</dbReference>
<dbReference type="CDD" id="cd00130">
    <property type="entry name" value="PAS"/>
    <property type="match status" value="2"/>
</dbReference>
<evidence type="ECO:0000313" key="13">
    <source>
        <dbReference type="EMBL" id="TNC48556.1"/>
    </source>
</evidence>
<comment type="caution">
    <text evidence="13">The sequence shown here is derived from an EMBL/GenBank/DDBJ whole genome shotgun (WGS) entry which is preliminary data.</text>
</comment>
<accession>A0A5C4MSL2</accession>
<dbReference type="InterPro" id="IPR003594">
    <property type="entry name" value="HATPase_dom"/>
</dbReference>
<name>A0A5C4MSL2_9RHOB</name>
<dbReference type="PANTHER" id="PTHR43065:SF46">
    <property type="entry name" value="C4-DICARBOXYLATE TRANSPORT SENSOR PROTEIN DCTB"/>
    <property type="match status" value="1"/>
</dbReference>
<proteinExistence type="predicted"/>
<evidence type="ECO:0000256" key="9">
    <source>
        <dbReference type="PROSITE-ProRule" id="PRU00169"/>
    </source>
</evidence>
<dbReference type="InterPro" id="IPR005467">
    <property type="entry name" value="His_kinase_dom"/>
</dbReference>
<dbReference type="PANTHER" id="PTHR43065">
    <property type="entry name" value="SENSOR HISTIDINE KINASE"/>
    <property type="match status" value="1"/>
</dbReference>
<dbReference type="EMBL" id="VDFU01000016">
    <property type="protein sequence ID" value="TNC48556.1"/>
    <property type="molecule type" value="Genomic_DNA"/>
</dbReference>
<evidence type="ECO:0000259" key="10">
    <source>
        <dbReference type="PROSITE" id="PS50109"/>
    </source>
</evidence>
<feature type="domain" description="PAS" evidence="12">
    <location>
        <begin position="578"/>
        <end position="652"/>
    </location>
</feature>
<dbReference type="InterPro" id="IPR004358">
    <property type="entry name" value="Sig_transdc_His_kin-like_C"/>
</dbReference>
<protein>
    <recommendedName>
        <fullName evidence="2">histidine kinase</fullName>
        <ecNumber evidence="2">2.7.13.3</ecNumber>
    </recommendedName>
</protein>
<dbReference type="EC" id="2.7.13.3" evidence="2"/>
<feature type="domain" description="PAS" evidence="12">
    <location>
        <begin position="303"/>
        <end position="373"/>
    </location>
</feature>
<dbReference type="Gene3D" id="3.30.450.20">
    <property type="entry name" value="PAS domain"/>
    <property type="match status" value="5"/>
</dbReference>
<dbReference type="SMART" id="SM00388">
    <property type="entry name" value="HisKA"/>
    <property type="match status" value="1"/>
</dbReference>
<dbReference type="InterPro" id="IPR003661">
    <property type="entry name" value="HisK_dim/P_dom"/>
</dbReference>
<keyword evidence="6" id="KW-0418">Kinase</keyword>
<dbReference type="SUPFAM" id="SSF55874">
    <property type="entry name" value="ATPase domain of HSP90 chaperone/DNA topoisomerase II/histidine kinase"/>
    <property type="match status" value="1"/>
</dbReference>
<sequence>MDDAVRPLGGELAFFVGGGQMGALMRTHDWSASPLGWPSDWPQSLRSVVGLLLGSKFPMFVAWGPELGFLYNDAYAEILGAKHPDALGARFHDIWSEIWPDISPLIDAALAGEGTYREDLPLVVNRKGFDEQTWFTFSYSPVRDESGRVAGMFCSVAETTARVLAERRTASERERLAGMFEQAPSFMAMLRGPEHIFDLVNAAYMQLIGHRDVLGQRVRDALPEIQGQGFFELLDKVYAAGEPFVGHALPADLQRTPGGPIERRFVDLVYQPIKDAAGAVTDIFVDGSDVTDRVQSETALTEREQELRTLTDALPVLVSYIDAERRYRFVNKIYETWFLRRREDIVGKTVREVVGEAAYAKVAQHMDNALRGERVTFDQFMPYADTTGRHIEVEFIPRKAPDDRIEGFYALVQDVTARKVAEAALHELNETLAQRVAERTAEREALARIVETTGASVQALDLEYRWTAINEAAIRDYQDLYGVRPSVGASLRDLLAGRPDEWTAAKAAWDRALGGESYSETAEWGGAERERRVYEMRFEVLRDGAGEVTGAFLTGNDVSDRVHAQAALAEAEAARRATDALYRAFFESTPEALFVIGVEPDGGFVVEEINPAHEVSLGWKAEDIRGRRIADILPPDLADQVQAHYRRAIETGEIEQWRETYELQGEAQHWDSSLVPLKGSDGRVVRLLGSSRNVTRQVTTEDALRQSQKMEAMGQLTGGVAHDFNNLLTPIVAVLDRLRRRPSGDEREQRLIEGAAQSAERARTLVQRLLAFARRQPLQPTAVDVGSLLRGMTDLVASTTGPQIRVALEVAPDLPPARSDANQLEMAILNLAVNARDAMPDGGTLRLSALVEEVRGPGAVRPRLPPGRYVRLSVADTGTGMDEATLARAVEPFFSTKGVGKGTGLGLSMVHGLASQLGGALEIRSRPGLGTHVELWLPESREAAGATPAIPAPGPIGRRGTVLIVDDEETVRLSTADMLGELGFRVAEVASAEEALRLVERGTPFDLLITDHLMPGINGSDLARRLKALRPSLPVLIISGYAESEGIEPDLPRLSKPFRKDELEVALVELMGAGSA</sequence>
<evidence type="ECO:0000256" key="8">
    <source>
        <dbReference type="ARBA" id="ARBA00023012"/>
    </source>
</evidence>
<evidence type="ECO:0000259" key="11">
    <source>
        <dbReference type="PROSITE" id="PS50110"/>
    </source>
</evidence>
<dbReference type="Gene3D" id="3.40.50.2300">
    <property type="match status" value="1"/>
</dbReference>
<evidence type="ECO:0000256" key="6">
    <source>
        <dbReference type="ARBA" id="ARBA00022777"/>
    </source>
</evidence>
<dbReference type="SUPFAM" id="SSF52172">
    <property type="entry name" value="CheY-like"/>
    <property type="match status" value="1"/>
</dbReference>
<keyword evidence="5" id="KW-0547">Nucleotide-binding</keyword>
<dbReference type="InterPro" id="IPR001789">
    <property type="entry name" value="Sig_transdc_resp-reg_receiver"/>
</dbReference>
<dbReference type="Pfam" id="PF08448">
    <property type="entry name" value="PAS_4"/>
    <property type="match status" value="5"/>
</dbReference>
<feature type="modified residue" description="4-aspartylphosphate" evidence="9">
    <location>
        <position position="1011"/>
    </location>
</feature>
<dbReference type="GO" id="GO:0000155">
    <property type="term" value="F:phosphorelay sensor kinase activity"/>
    <property type="evidence" value="ECO:0007669"/>
    <property type="project" value="InterPro"/>
</dbReference>
<dbReference type="InterPro" id="IPR011006">
    <property type="entry name" value="CheY-like_superfamily"/>
</dbReference>
<keyword evidence="4" id="KW-0808">Transferase</keyword>
<dbReference type="PROSITE" id="PS50109">
    <property type="entry name" value="HIS_KIN"/>
    <property type="match status" value="1"/>
</dbReference>
<dbReference type="InterPro" id="IPR000014">
    <property type="entry name" value="PAS"/>
</dbReference>
<keyword evidence="8" id="KW-0902">Two-component regulatory system</keyword>